<gene>
    <name evidence="1" type="ORF">KR51_00022620</name>
</gene>
<dbReference type="EMBL" id="ASSJ01000053">
    <property type="protein sequence ID" value="ERN41198.1"/>
    <property type="molecule type" value="Genomic_DNA"/>
</dbReference>
<evidence type="ECO:0000313" key="2">
    <source>
        <dbReference type="Proteomes" id="UP000016960"/>
    </source>
</evidence>
<protein>
    <submittedName>
        <fullName evidence="1">Uncharacterized protein</fullName>
    </submittedName>
</protein>
<comment type="caution">
    <text evidence="1">The sequence shown here is derived from an EMBL/GenBank/DDBJ whole genome shotgun (WGS) entry which is preliminary data.</text>
</comment>
<organism evidence="1 2">
    <name type="scientific">Rubidibacter lacunae KORDI 51-2</name>
    <dbReference type="NCBI Taxonomy" id="582515"/>
    <lineage>
        <taxon>Bacteria</taxon>
        <taxon>Bacillati</taxon>
        <taxon>Cyanobacteriota</taxon>
        <taxon>Cyanophyceae</taxon>
        <taxon>Oscillatoriophycideae</taxon>
        <taxon>Chroococcales</taxon>
        <taxon>Aphanothecaceae</taxon>
        <taxon>Rubidibacter</taxon>
    </lineage>
</organism>
<dbReference type="InParanoid" id="U5D9D2"/>
<keyword evidence="2" id="KW-1185">Reference proteome</keyword>
<evidence type="ECO:0000313" key="1">
    <source>
        <dbReference type="EMBL" id="ERN41198.1"/>
    </source>
</evidence>
<dbReference type="AlphaFoldDB" id="U5D9D2"/>
<reference evidence="1 2" key="1">
    <citation type="submission" date="2013-05" db="EMBL/GenBank/DDBJ databases">
        <title>Draft genome sequence of Rubidibacter lacunae KORDI 51-2.</title>
        <authorList>
            <person name="Choi D.H."/>
            <person name="Noh J.H."/>
            <person name="Kwon K.-K."/>
            <person name="Lee J.-H."/>
            <person name="Ryu J.-Y."/>
        </authorList>
    </citation>
    <scope>NUCLEOTIDE SEQUENCE [LARGE SCALE GENOMIC DNA]</scope>
    <source>
        <strain evidence="1 2">KORDI 51-2</strain>
    </source>
</reference>
<name>U5D9D2_9CHRO</name>
<sequence length="63" mass="7223">MLNAKLAIRSSLIELQLAYSIISSWMTWRNFGDLSQVSGLISNFNAIATDRTHEEARYLWSMT</sequence>
<dbReference type="STRING" id="582515.KR51_00022620"/>
<proteinExistence type="predicted"/>
<accession>U5D9D2</accession>
<dbReference type="Proteomes" id="UP000016960">
    <property type="component" value="Unassembled WGS sequence"/>
</dbReference>